<dbReference type="PANTHER" id="PTHR30157">
    <property type="entry name" value="FERRIC REDUCTASE, NADPH-DEPENDENT"/>
    <property type="match status" value="1"/>
</dbReference>
<dbReference type="Gene3D" id="3.40.50.80">
    <property type="entry name" value="Nucleotide-binding domain of ferredoxin-NADP reductase (FNR) module"/>
    <property type="match status" value="1"/>
</dbReference>
<dbReference type="InterPro" id="IPR039374">
    <property type="entry name" value="SIP_fam"/>
</dbReference>
<dbReference type="InterPro" id="IPR013113">
    <property type="entry name" value="SIP_FAD-bd"/>
</dbReference>
<dbReference type="Pfam" id="PF04954">
    <property type="entry name" value="SIP"/>
    <property type="match status" value="1"/>
</dbReference>
<name>A0A1I2DQG0_9MICO</name>
<accession>A0A1I2DQG0</accession>
<sequence length="260" mass="28278">MAQPARVRAEYRTTVLRADRITPAMVRLVLGGRGLDAFVDLPCTDHYVKVVIPGDDEHPPVLRTYTVRAWDPEVRELTIDFVVHGDAGRAGPWSARVRPGAEVLLQGQGGGFVVEPERPWVLLAGDESALPAILATLERLPAGVPATAFIEVADAAEEQPVVAPGADVRWVHRGSSPYGACLVRDVRAFALPDGAGQVFLHGEAGMVRELRRHVRRAGVALADLSASGYWRLGKDDEAWREEKAEWKAAVSRDEESLQGT</sequence>
<dbReference type="InterPro" id="IPR017927">
    <property type="entry name" value="FAD-bd_FR_type"/>
</dbReference>
<dbReference type="InterPro" id="IPR007037">
    <property type="entry name" value="SIP_rossman_dom"/>
</dbReference>
<dbReference type="CDD" id="cd06193">
    <property type="entry name" value="siderophore_interacting"/>
    <property type="match status" value="1"/>
</dbReference>
<evidence type="ECO:0000259" key="1">
    <source>
        <dbReference type="PROSITE" id="PS51384"/>
    </source>
</evidence>
<evidence type="ECO:0000313" key="3">
    <source>
        <dbReference type="Proteomes" id="UP000198520"/>
    </source>
</evidence>
<organism evidence="2 3">
    <name type="scientific">Flavimobilis marinus</name>
    <dbReference type="NCBI Taxonomy" id="285351"/>
    <lineage>
        <taxon>Bacteria</taxon>
        <taxon>Bacillati</taxon>
        <taxon>Actinomycetota</taxon>
        <taxon>Actinomycetes</taxon>
        <taxon>Micrococcales</taxon>
        <taxon>Jonesiaceae</taxon>
        <taxon>Flavimobilis</taxon>
    </lineage>
</organism>
<proteinExistence type="predicted"/>
<dbReference type="Proteomes" id="UP000198520">
    <property type="component" value="Unassembled WGS sequence"/>
</dbReference>
<feature type="domain" description="FAD-binding FR-type" evidence="1">
    <location>
        <begin position="8"/>
        <end position="115"/>
    </location>
</feature>
<keyword evidence="3" id="KW-1185">Reference proteome</keyword>
<dbReference type="AlphaFoldDB" id="A0A1I2DQG0"/>
<dbReference type="RefSeq" id="WP_229828281.1">
    <property type="nucleotide sequence ID" value="NZ_BNAN01000001.1"/>
</dbReference>
<dbReference type="Pfam" id="PF08021">
    <property type="entry name" value="FAD_binding_9"/>
    <property type="match status" value="1"/>
</dbReference>
<evidence type="ECO:0000313" key="2">
    <source>
        <dbReference type="EMBL" id="SFE82842.1"/>
    </source>
</evidence>
<dbReference type="InterPro" id="IPR039261">
    <property type="entry name" value="FNR_nucleotide-bd"/>
</dbReference>
<dbReference type="SUPFAM" id="SSF63380">
    <property type="entry name" value="Riboflavin synthase domain-like"/>
    <property type="match status" value="1"/>
</dbReference>
<protein>
    <submittedName>
        <fullName evidence="2">NADPH-dependent ferric siderophore reductase, contains FAD-binding and SIP domains</fullName>
    </submittedName>
</protein>
<dbReference type="InterPro" id="IPR017938">
    <property type="entry name" value="Riboflavin_synthase-like_b-brl"/>
</dbReference>
<reference evidence="3" key="1">
    <citation type="submission" date="2016-10" db="EMBL/GenBank/DDBJ databases">
        <authorList>
            <person name="Varghese N."/>
            <person name="Submissions S."/>
        </authorList>
    </citation>
    <scope>NUCLEOTIDE SEQUENCE [LARGE SCALE GENOMIC DNA]</scope>
    <source>
        <strain evidence="3">DSM 19083</strain>
    </source>
</reference>
<gene>
    <name evidence="2" type="ORF">SAMN04488035_0676</name>
</gene>
<dbReference type="PROSITE" id="PS51384">
    <property type="entry name" value="FAD_FR"/>
    <property type="match status" value="1"/>
</dbReference>
<dbReference type="PANTHER" id="PTHR30157:SF0">
    <property type="entry name" value="NADPH-DEPENDENT FERRIC-CHELATE REDUCTASE"/>
    <property type="match status" value="1"/>
</dbReference>
<dbReference type="Gene3D" id="2.40.30.10">
    <property type="entry name" value="Translation factors"/>
    <property type="match status" value="1"/>
</dbReference>
<dbReference type="STRING" id="285351.SAMN04488035_0676"/>
<dbReference type="EMBL" id="FONZ01000001">
    <property type="protein sequence ID" value="SFE82842.1"/>
    <property type="molecule type" value="Genomic_DNA"/>
</dbReference>
<dbReference type="GO" id="GO:0016491">
    <property type="term" value="F:oxidoreductase activity"/>
    <property type="evidence" value="ECO:0007669"/>
    <property type="project" value="InterPro"/>
</dbReference>